<dbReference type="PANTHER" id="PTHR45931:SF3">
    <property type="entry name" value="RING ZINC FINGER-CONTAINING PROTEIN"/>
    <property type="match status" value="1"/>
</dbReference>
<keyword evidence="5 8" id="KW-0863">Zinc-finger</keyword>
<dbReference type="InterPro" id="IPR051834">
    <property type="entry name" value="RING_finger_E3_ligase"/>
</dbReference>
<feature type="region of interest" description="Disordered" evidence="9">
    <location>
        <begin position="124"/>
        <end position="152"/>
    </location>
</feature>
<keyword evidence="6" id="KW-0833">Ubl conjugation pathway</keyword>
<evidence type="ECO:0000256" key="7">
    <source>
        <dbReference type="ARBA" id="ARBA00022833"/>
    </source>
</evidence>
<dbReference type="AlphaFoldDB" id="A0A2U1LMG6"/>
<evidence type="ECO:0000256" key="6">
    <source>
        <dbReference type="ARBA" id="ARBA00022786"/>
    </source>
</evidence>
<evidence type="ECO:0000256" key="1">
    <source>
        <dbReference type="ARBA" id="ARBA00000900"/>
    </source>
</evidence>
<comment type="catalytic activity">
    <reaction evidence="1">
        <text>S-ubiquitinyl-[E2 ubiquitin-conjugating enzyme]-L-cysteine + [acceptor protein]-L-lysine = [E2 ubiquitin-conjugating enzyme]-L-cysteine + N(6)-ubiquitinyl-[acceptor protein]-L-lysine.</text>
        <dbReference type="EC" id="2.3.2.27"/>
    </reaction>
</comment>
<gene>
    <name evidence="11" type="ORF">CTI12_AA470560</name>
</gene>
<accession>A0A2U1LMG6</accession>
<dbReference type="GO" id="GO:0006511">
    <property type="term" value="P:ubiquitin-dependent protein catabolic process"/>
    <property type="evidence" value="ECO:0007669"/>
    <property type="project" value="TreeGrafter"/>
</dbReference>
<feature type="compositionally biased region" description="Basic and acidic residues" evidence="9">
    <location>
        <begin position="124"/>
        <end position="142"/>
    </location>
</feature>
<dbReference type="Pfam" id="PF13639">
    <property type="entry name" value="zf-RING_2"/>
    <property type="match status" value="1"/>
</dbReference>
<evidence type="ECO:0000256" key="8">
    <source>
        <dbReference type="PROSITE-ProRule" id="PRU00175"/>
    </source>
</evidence>
<dbReference type="EMBL" id="PKPP01008638">
    <property type="protein sequence ID" value="PWA50181.1"/>
    <property type="molecule type" value="Genomic_DNA"/>
</dbReference>
<keyword evidence="3" id="KW-0808">Transferase</keyword>
<dbReference type="Gene3D" id="3.30.40.10">
    <property type="entry name" value="Zinc/RING finger domain, C3HC4 (zinc finger)"/>
    <property type="match status" value="1"/>
</dbReference>
<dbReference type="GO" id="GO:0005634">
    <property type="term" value="C:nucleus"/>
    <property type="evidence" value="ECO:0007669"/>
    <property type="project" value="TreeGrafter"/>
</dbReference>
<name>A0A2U1LMG6_ARTAN</name>
<evidence type="ECO:0000256" key="4">
    <source>
        <dbReference type="ARBA" id="ARBA00022723"/>
    </source>
</evidence>
<dbReference type="STRING" id="35608.A0A2U1LMG6"/>
<dbReference type="PANTHER" id="PTHR45931">
    <property type="entry name" value="SI:CH211-59O9.10"/>
    <property type="match status" value="1"/>
</dbReference>
<feature type="domain" description="RING-type" evidence="10">
    <location>
        <begin position="76"/>
        <end position="117"/>
    </location>
</feature>
<keyword evidence="7" id="KW-0862">Zinc</keyword>
<organism evidence="11 12">
    <name type="scientific">Artemisia annua</name>
    <name type="common">Sweet wormwood</name>
    <dbReference type="NCBI Taxonomy" id="35608"/>
    <lineage>
        <taxon>Eukaryota</taxon>
        <taxon>Viridiplantae</taxon>
        <taxon>Streptophyta</taxon>
        <taxon>Embryophyta</taxon>
        <taxon>Tracheophyta</taxon>
        <taxon>Spermatophyta</taxon>
        <taxon>Magnoliopsida</taxon>
        <taxon>eudicotyledons</taxon>
        <taxon>Gunneridae</taxon>
        <taxon>Pentapetalae</taxon>
        <taxon>asterids</taxon>
        <taxon>campanulids</taxon>
        <taxon>Asterales</taxon>
        <taxon>Asteraceae</taxon>
        <taxon>Asteroideae</taxon>
        <taxon>Anthemideae</taxon>
        <taxon>Artemisiinae</taxon>
        <taxon>Artemisia</taxon>
    </lineage>
</organism>
<protein>
    <recommendedName>
        <fullName evidence="2">RING-type E3 ubiquitin transferase</fullName>
        <ecNumber evidence="2">2.3.2.27</ecNumber>
    </recommendedName>
</protein>
<dbReference type="SMART" id="SM00184">
    <property type="entry name" value="RING"/>
    <property type="match status" value="1"/>
</dbReference>
<dbReference type="SUPFAM" id="SSF57850">
    <property type="entry name" value="RING/U-box"/>
    <property type="match status" value="1"/>
</dbReference>
<keyword evidence="12" id="KW-1185">Reference proteome</keyword>
<dbReference type="InterPro" id="IPR001841">
    <property type="entry name" value="Znf_RING"/>
</dbReference>
<sequence>MLHHFFTLTRPEPETRPDRIIIFDMRSQSLFVMDDGEEKDDGEPPASKAAIENMPTVEMKSREEIEKMCESTGTECVICMEDWGVGDVVKEMPCQHKFHGGCVEKWLKIHATCPVCRCKMMDEENEDEKKSGGESDNGEIRSEVWVSFGGGN</sequence>
<evidence type="ECO:0000313" key="11">
    <source>
        <dbReference type="EMBL" id="PWA50181.1"/>
    </source>
</evidence>
<dbReference type="EC" id="2.3.2.27" evidence="2"/>
<evidence type="ECO:0000313" key="12">
    <source>
        <dbReference type="Proteomes" id="UP000245207"/>
    </source>
</evidence>
<dbReference type="InterPro" id="IPR013083">
    <property type="entry name" value="Znf_RING/FYVE/PHD"/>
</dbReference>
<dbReference type="CDD" id="cd16454">
    <property type="entry name" value="RING-H2_PA-TM-RING"/>
    <property type="match status" value="1"/>
</dbReference>
<evidence type="ECO:0000259" key="10">
    <source>
        <dbReference type="PROSITE" id="PS50089"/>
    </source>
</evidence>
<evidence type="ECO:0000256" key="2">
    <source>
        <dbReference type="ARBA" id="ARBA00012483"/>
    </source>
</evidence>
<dbReference type="GO" id="GO:0008270">
    <property type="term" value="F:zinc ion binding"/>
    <property type="evidence" value="ECO:0007669"/>
    <property type="project" value="UniProtKB-KW"/>
</dbReference>
<dbReference type="OrthoDB" id="8062037at2759"/>
<dbReference type="Proteomes" id="UP000245207">
    <property type="component" value="Unassembled WGS sequence"/>
</dbReference>
<reference evidence="11 12" key="1">
    <citation type="journal article" date="2018" name="Mol. Plant">
        <title>The genome of Artemisia annua provides insight into the evolution of Asteraceae family and artemisinin biosynthesis.</title>
        <authorList>
            <person name="Shen Q."/>
            <person name="Zhang L."/>
            <person name="Liao Z."/>
            <person name="Wang S."/>
            <person name="Yan T."/>
            <person name="Shi P."/>
            <person name="Liu M."/>
            <person name="Fu X."/>
            <person name="Pan Q."/>
            <person name="Wang Y."/>
            <person name="Lv Z."/>
            <person name="Lu X."/>
            <person name="Zhang F."/>
            <person name="Jiang W."/>
            <person name="Ma Y."/>
            <person name="Chen M."/>
            <person name="Hao X."/>
            <person name="Li L."/>
            <person name="Tang Y."/>
            <person name="Lv G."/>
            <person name="Zhou Y."/>
            <person name="Sun X."/>
            <person name="Brodelius P.E."/>
            <person name="Rose J.K.C."/>
            <person name="Tang K."/>
        </authorList>
    </citation>
    <scope>NUCLEOTIDE SEQUENCE [LARGE SCALE GENOMIC DNA]</scope>
    <source>
        <strain evidence="12">cv. Huhao1</strain>
        <tissue evidence="11">Leaf</tissue>
    </source>
</reference>
<proteinExistence type="predicted"/>
<evidence type="ECO:0000256" key="9">
    <source>
        <dbReference type="SAM" id="MobiDB-lite"/>
    </source>
</evidence>
<comment type="caution">
    <text evidence="11">The sequence shown here is derived from an EMBL/GenBank/DDBJ whole genome shotgun (WGS) entry which is preliminary data.</text>
</comment>
<keyword evidence="4" id="KW-0479">Metal-binding</keyword>
<dbReference type="GO" id="GO:0061630">
    <property type="term" value="F:ubiquitin protein ligase activity"/>
    <property type="evidence" value="ECO:0007669"/>
    <property type="project" value="UniProtKB-EC"/>
</dbReference>
<dbReference type="FunFam" id="3.30.40.10:FF:000127">
    <property type="entry name" value="E3 ubiquitin-protein ligase RNF181"/>
    <property type="match status" value="1"/>
</dbReference>
<dbReference type="GO" id="GO:0016567">
    <property type="term" value="P:protein ubiquitination"/>
    <property type="evidence" value="ECO:0007669"/>
    <property type="project" value="UniProtKB-ARBA"/>
</dbReference>
<evidence type="ECO:0000256" key="5">
    <source>
        <dbReference type="ARBA" id="ARBA00022771"/>
    </source>
</evidence>
<dbReference type="PROSITE" id="PS50089">
    <property type="entry name" value="ZF_RING_2"/>
    <property type="match status" value="1"/>
</dbReference>
<evidence type="ECO:0000256" key="3">
    <source>
        <dbReference type="ARBA" id="ARBA00022679"/>
    </source>
</evidence>